<protein>
    <submittedName>
        <fullName evidence="3">ComF family protein</fullName>
    </submittedName>
</protein>
<dbReference type="SUPFAM" id="SSF53271">
    <property type="entry name" value="PRTase-like"/>
    <property type="match status" value="1"/>
</dbReference>
<reference evidence="3 4" key="1">
    <citation type="submission" date="2019-12" db="EMBL/GenBank/DDBJ databases">
        <authorList>
            <person name="Li M."/>
        </authorList>
    </citation>
    <scope>NUCLEOTIDE SEQUENCE [LARGE SCALE GENOMIC DNA]</scope>
    <source>
        <strain evidence="3 4">GBMRC 2024</strain>
    </source>
</reference>
<dbReference type="PANTHER" id="PTHR47505:SF1">
    <property type="entry name" value="DNA UTILIZATION PROTEIN YHGH"/>
    <property type="match status" value="1"/>
</dbReference>
<dbReference type="Gene3D" id="3.40.50.2020">
    <property type="match status" value="1"/>
</dbReference>
<organism evidence="3 4">
    <name type="scientific">Pseudooceanicola albus</name>
    <dbReference type="NCBI Taxonomy" id="2692189"/>
    <lineage>
        <taxon>Bacteria</taxon>
        <taxon>Pseudomonadati</taxon>
        <taxon>Pseudomonadota</taxon>
        <taxon>Alphaproteobacteria</taxon>
        <taxon>Rhodobacterales</taxon>
        <taxon>Paracoccaceae</taxon>
        <taxon>Pseudooceanicola</taxon>
    </lineage>
</organism>
<proteinExistence type="inferred from homology"/>
<evidence type="ECO:0000313" key="3">
    <source>
        <dbReference type="EMBL" id="MXN16713.1"/>
    </source>
</evidence>
<dbReference type="AlphaFoldDB" id="A0A6L7G2A3"/>
<evidence type="ECO:0000259" key="2">
    <source>
        <dbReference type="Pfam" id="PF18912"/>
    </source>
</evidence>
<comment type="caution">
    <text evidence="3">The sequence shown here is derived from an EMBL/GenBank/DDBJ whole genome shotgun (WGS) entry which is preliminary data.</text>
</comment>
<dbReference type="PANTHER" id="PTHR47505">
    <property type="entry name" value="DNA UTILIZATION PROTEIN YHGH"/>
    <property type="match status" value="1"/>
</dbReference>
<dbReference type="CDD" id="cd06223">
    <property type="entry name" value="PRTases_typeI"/>
    <property type="match status" value="1"/>
</dbReference>
<dbReference type="RefSeq" id="WP_160891227.1">
    <property type="nucleotide sequence ID" value="NZ_WUMU01000001.1"/>
</dbReference>
<name>A0A6L7G2A3_9RHOB</name>
<evidence type="ECO:0000313" key="4">
    <source>
        <dbReference type="Proteomes" id="UP000477911"/>
    </source>
</evidence>
<feature type="domain" description="Double zinc ribbon" evidence="2">
    <location>
        <begin position="16"/>
        <end position="75"/>
    </location>
</feature>
<comment type="similarity">
    <text evidence="1">Belongs to the ComF/GntX family.</text>
</comment>
<accession>A0A6L7G2A3</accession>
<dbReference type="InterPro" id="IPR051910">
    <property type="entry name" value="ComF/GntX_DNA_util-trans"/>
</dbReference>
<gene>
    <name evidence="3" type="ORF">GR170_02610</name>
</gene>
<sequence length="252" mass="26989">MGWLDKRLQGAVQTALRVIYPARCLSCGGQVESDFGLCAGCWAETPFLGGTVCDSCGAPLPGGPDAQAARCDQCLADPPPWTRGRAAMMYEGMGRRLVMGLKHGDRHDIAAPAADWLLESAGPLIRSGMIVAPVPLHWRRMMSRGYNQSALLSRHLAARLAAQGARDLPDLLVRRRATPGLDHRSRAERHMLLEGTMAVDRRHLEVLRGRPVLLVDDVLTSGATFSEATRACVAAGSGPVSVLALARVAKAP</sequence>
<dbReference type="Pfam" id="PF18912">
    <property type="entry name" value="DZR_2"/>
    <property type="match status" value="1"/>
</dbReference>
<keyword evidence="4" id="KW-1185">Reference proteome</keyword>
<dbReference type="Proteomes" id="UP000477911">
    <property type="component" value="Unassembled WGS sequence"/>
</dbReference>
<dbReference type="EMBL" id="WUMU01000001">
    <property type="protein sequence ID" value="MXN16713.1"/>
    <property type="molecule type" value="Genomic_DNA"/>
</dbReference>
<dbReference type="InterPro" id="IPR029057">
    <property type="entry name" value="PRTase-like"/>
</dbReference>
<evidence type="ECO:0000256" key="1">
    <source>
        <dbReference type="ARBA" id="ARBA00008007"/>
    </source>
</evidence>
<dbReference type="InterPro" id="IPR000836">
    <property type="entry name" value="PRTase_dom"/>
</dbReference>
<dbReference type="InterPro" id="IPR044005">
    <property type="entry name" value="DZR_2"/>
</dbReference>